<accession>A0AA88KQM6</accession>
<dbReference type="Proteomes" id="UP000816034">
    <property type="component" value="Unassembled WGS sequence"/>
</dbReference>
<organism evidence="1 2">
    <name type="scientific">Naegleria lovaniensis</name>
    <name type="common">Amoeba</name>
    <dbReference type="NCBI Taxonomy" id="51637"/>
    <lineage>
        <taxon>Eukaryota</taxon>
        <taxon>Discoba</taxon>
        <taxon>Heterolobosea</taxon>
        <taxon>Tetramitia</taxon>
        <taxon>Eutetramitia</taxon>
        <taxon>Vahlkampfiidae</taxon>
        <taxon>Naegleria</taxon>
    </lineage>
</organism>
<dbReference type="RefSeq" id="XP_044554376.1">
    <property type="nucleotide sequence ID" value="XM_044688533.1"/>
</dbReference>
<gene>
    <name evidence="1" type="ORF">C9374_012734</name>
</gene>
<dbReference type="AlphaFoldDB" id="A0AA88KQM6"/>
<dbReference type="GeneID" id="68105188"/>
<keyword evidence="2" id="KW-1185">Reference proteome</keyword>
<evidence type="ECO:0000313" key="2">
    <source>
        <dbReference type="Proteomes" id="UP000816034"/>
    </source>
</evidence>
<proteinExistence type="predicted"/>
<reference evidence="1 2" key="1">
    <citation type="journal article" date="2018" name="BMC Genomics">
        <title>The genome of Naegleria lovaniensis, the basis for a comparative approach to unravel pathogenicity factors of the human pathogenic amoeba N. fowleri.</title>
        <authorList>
            <person name="Liechti N."/>
            <person name="Schurch N."/>
            <person name="Bruggmann R."/>
            <person name="Wittwer M."/>
        </authorList>
    </citation>
    <scope>NUCLEOTIDE SEQUENCE [LARGE SCALE GENOMIC DNA]</scope>
    <source>
        <strain evidence="1 2">ATCC 30569</strain>
    </source>
</reference>
<evidence type="ECO:0000313" key="1">
    <source>
        <dbReference type="EMBL" id="KAG2392482.1"/>
    </source>
</evidence>
<protein>
    <submittedName>
        <fullName evidence="1">Uncharacterized protein</fullName>
    </submittedName>
</protein>
<comment type="caution">
    <text evidence="1">The sequence shown here is derived from an EMBL/GenBank/DDBJ whole genome shotgun (WGS) entry which is preliminary data.</text>
</comment>
<dbReference type="EMBL" id="PYSW02000005">
    <property type="protein sequence ID" value="KAG2392482.1"/>
    <property type="molecule type" value="Genomic_DNA"/>
</dbReference>
<name>A0AA88KQM6_NAELO</name>
<sequence length="702" mass="81394">MSTNQQQARIAFPKTFSAKSKSSKSKQNESITEWRKLFKELDELLLEGITSQIQNLCSYFRMEIRKHVAIASSDQDDEDVSELQTIEELKQKFGDDNVKLELPDHVQQLLVEYTCLPVCRISVDPTPSRKFSLTFINEVLFKQLQLNTVFSENVSELFSRVILPLLSSDDVDTDEEDMINSKKHVGNTNDLIKLKTEKKKQFIEFLNSYFASLVFVCQYELLKQLSEWMFLFSTNVKIWMIKAFFTKYITTSESKCKPLKELAQKVLSKNQNLLIQEEGSYVKHVTQVEFLTDQITNQDRERLINPPPTKASMASQLILRILDMAVNEFPQNLSKRSRCLRYCIDILKYGNIYSIMGKEGTKKKNIEPSSSAGSIRGFSLLLTRENGEKMMELVWHMLYAFIDLYDSTNFKLQSNRDRKLLLHIGSQLVTLFDLIYPSVQNKEVTNYFYLSDCYIPLLMRMLRTLNAHFENNDMKDCIKEECRTNSMAVKILIKHSTKTSNTLDALQFFKVNAEPGHCSKMSMKKFLSDISEGLLFESLLNSSRLLLKESLSQQTTEELYSFVEKVILHWTNFFFYLYNASSLERTAAMNAQETEDEEYSPSNLKIPIEENRFRHLDKLNVVFVQLVECACLCDYNHFINKSLSTSPTSDRYKFSKKAQELNELMRAILVVILQKPFITNLLSTDNQHLVAERLGIKVTLTE</sequence>